<accession>A0A433UN84</accession>
<dbReference type="GO" id="GO:0004803">
    <property type="term" value="F:transposase activity"/>
    <property type="evidence" value="ECO:0007669"/>
    <property type="project" value="InterPro"/>
</dbReference>
<comment type="caution">
    <text evidence="2">The sequence shown here is derived from an EMBL/GenBank/DDBJ whole genome shotgun (WGS) entry which is preliminary data.</text>
</comment>
<sequence length="136" mass="14893">MLPSLIYVLLQYRITGVDFTQINGLGALTVLVILSEVGLDPSRFPTVKHFVSWLGLCPGSRVTGGKVKSSKTRPVINRAANAFRMAAQTLCRSDSALGGFYRRMQSRMGALLGNYCGGSQRKHVFSTVFGHQEQPM</sequence>
<name>A0A433UN84_9CYAN</name>
<keyword evidence="3" id="KW-1185">Reference proteome</keyword>
<reference evidence="2" key="2">
    <citation type="journal article" date="2019" name="Genome Biol. Evol.">
        <title>Day and night: Metabolic profiles and evolutionary relationships of six axenic non-marine cyanobacteria.</title>
        <authorList>
            <person name="Will S.E."/>
            <person name="Henke P."/>
            <person name="Boedeker C."/>
            <person name="Huang S."/>
            <person name="Brinkmann H."/>
            <person name="Rohde M."/>
            <person name="Jarek M."/>
            <person name="Friedl T."/>
            <person name="Seufert S."/>
            <person name="Schumacher M."/>
            <person name="Overmann J."/>
            <person name="Neumann-Schaal M."/>
            <person name="Petersen J."/>
        </authorList>
    </citation>
    <scope>NUCLEOTIDE SEQUENCE [LARGE SCALE GENOMIC DNA]</scope>
    <source>
        <strain evidence="2">PCC 7102</strain>
    </source>
</reference>
<protein>
    <recommendedName>
        <fullName evidence="1">Transposase IS116/IS110/IS902 C-terminal domain-containing protein</fullName>
    </recommendedName>
</protein>
<dbReference type="Pfam" id="PF02371">
    <property type="entry name" value="Transposase_20"/>
    <property type="match status" value="1"/>
</dbReference>
<dbReference type="InterPro" id="IPR047650">
    <property type="entry name" value="Transpos_IS110"/>
</dbReference>
<proteinExistence type="predicted"/>
<dbReference type="GO" id="GO:0003677">
    <property type="term" value="F:DNA binding"/>
    <property type="evidence" value="ECO:0007669"/>
    <property type="project" value="InterPro"/>
</dbReference>
<dbReference type="EMBL" id="RSCL01000042">
    <property type="protein sequence ID" value="RUS95281.1"/>
    <property type="molecule type" value="Genomic_DNA"/>
</dbReference>
<dbReference type="InterPro" id="IPR003346">
    <property type="entry name" value="Transposase_20"/>
</dbReference>
<feature type="domain" description="Transposase IS116/IS110/IS902 C-terminal" evidence="1">
    <location>
        <begin position="20"/>
        <end position="101"/>
    </location>
</feature>
<organism evidence="2 3">
    <name type="scientific">Dulcicalothrix desertica PCC 7102</name>
    <dbReference type="NCBI Taxonomy" id="232991"/>
    <lineage>
        <taxon>Bacteria</taxon>
        <taxon>Bacillati</taxon>
        <taxon>Cyanobacteriota</taxon>
        <taxon>Cyanophyceae</taxon>
        <taxon>Nostocales</taxon>
        <taxon>Calotrichaceae</taxon>
        <taxon>Dulcicalothrix</taxon>
    </lineage>
</organism>
<dbReference type="Proteomes" id="UP000271624">
    <property type="component" value="Unassembled WGS sequence"/>
</dbReference>
<evidence type="ECO:0000259" key="1">
    <source>
        <dbReference type="Pfam" id="PF02371"/>
    </source>
</evidence>
<evidence type="ECO:0000313" key="2">
    <source>
        <dbReference type="EMBL" id="RUS95281.1"/>
    </source>
</evidence>
<dbReference type="GO" id="GO:0006313">
    <property type="term" value="P:DNA transposition"/>
    <property type="evidence" value="ECO:0007669"/>
    <property type="project" value="InterPro"/>
</dbReference>
<gene>
    <name evidence="2" type="ORF">DSM106972_090570</name>
</gene>
<evidence type="ECO:0000313" key="3">
    <source>
        <dbReference type="Proteomes" id="UP000271624"/>
    </source>
</evidence>
<dbReference type="PANTHER" id="PTHR33055">
    <property type="entry name" value="TRANSPOSASE FOR INSERTION SEQUENCE ELEMENT IS1111A"/>
    <property type="match status" value="1"/>
</dbReference>
<reference evidence="2" key="1">
    <citation type="submission" date="2018-12" db="EMBL/GenBank/DDBJ databases">
        <authorList>
            <person name="Will S."/>
            <person name="Neumann-Schaal M."/>
            <person name="Henke P."/>
        </authorList>
    </citation>
    <scope>NUCLEOTIDE SEQUENCE</scope>
    <source>
        <strain evidence="2">PCC 7102</strain>
    </source>
</reference>
<dbReference type="PANTHER" id="PTHR33055:SF13">
    <property type="entry name" value="TRANSPOSASE"/>
    <property type="match status" value="1"/>
</dbReference>
<dbReference type="AlphaFoldDB" id="A0A433UN84"/>